<evidence type="ECO:0000256" key="2">
    <source>
        <dbReference type="ARBA" id="ARBA00023015"/>
    </source>
</evidence>
<dbReference type="Pfam" id="PF08281">
    <property type="entry name" value="Sigma70_r4_2"/>
    <property type="match status" value="1"/>
</dbReference>
<dbReference type="GO" id="GO:0000428">
    <property type="term" value="C:DNA-directed RNA polymerase complex"/>
    <property type="evidence" value="ECO:0007669"/>
    <property type="project" value="UniProtKB-KW"/>
</dbReference>
<accession>E0Y0E9</accession>
<evidence type="ECO:0000313" key="7">
    <source>
        <dbReference type="EMBL" id="ADI20140.1"/>
    </source>
</evidence>
<dbReference type="InterPro" id="IPR013249">
    <property type="entry name" value="RNA_pol_sigma70_r4_t2"/>
</dbReference>
<dbReference type="PANTHER" id="PTHR43133:SF62">
    <property type="entry name" value="RNA POLYMERASE SIGMA FACTOR SIGZ"/>
    <property type="match status" value="1"/>
</dbReference>
<dbReference type="InterPro" id="IPR007627">
    <property type="entry name" value="RNA_pol_sigma70_r2"/>
</dbReference>
<keyword evidence="2" id="KW-0805">Transcription regulation</keyword>
<dbReference type="InterPro" id="IPR014284">
    <property type="entry name" value="RNA_pol_sigma-70_dom"/>
</dbReference>
<organism evidence="7">
    <name type="scientific">uncultured alpha proteobacterium EB080_L06A09</name>
    <dbReference type="NCBI Taxonomy" id="710794"/>
    <lineage>
        <taxon>Bacteria</taxon>
        <taxon>Pseudomonadati</taxon>
        <taxon>Pseudomonadota</taxon>
        <taxon>Alphaproteobacteria</taxon>
        <taxon>environmental samples</taxon>
    </lineage>
</organism>
<dbReference type="InterPro" id="IPR039425">
    <property type="entry name" value="RNA_pol_sigma-70-like"/>
</dbReference>
<feature type="domain" description="RNA polymerase sigma-70 region 2" evidence="5">
    <location>
        <begin position="63"/>
        <end position="131"/>
    </location>
</feature>
<proteinExistence type="inferred from homology"/>
<comment type="similarity">
    <text evidence="1">Belongs to the sigma-70 factor family. ECF subfamily.</text>
</comment>
<keyword evidence="7" id="KW-0240">DNA-directed RNA polymerase</keyword>
<dbReference type="InterPro" id="IPR013325">
    <property type="entry name" value="RNA_pol_sigma_r2"/>
</dbReference>
<sequence length="215" mass="24477">MLDLSEYINQDFDVPERSSKLPVTSDRILAKVMSKDKINSTNHWANCIISVSTKKDEEAFSNLFSHFAPRIKSFLMKSGADATTAEECAQDTMVTVWHKAYLFDPTRAAASTWIFTIARNKRIDLARRNNRPEPEDLPWGSDPEPDASDVIMMQQETTLLAEAVKNLPLKQRSIVERAFYADLSHQEIAEETGLPLGTIKSRIRLALQRLRHNMK</sequence>
<feature type="domain" description="RNA polymerase sigma factor 70 region 4 type 2" evidence="6">
    <location>
        <begin position="160"/>
        <end position="210"/>
    </location>
</feature>
<evidence type="ECO:0000259" key="6">
    <source>
        <dbReference type="Pfam" id="PF08281"/>
    </source>
</evidence>
<dbReference type="NCBIfam" id="TIGR02937">
    <property type="entry name" value="sigma70-ECF"/>
    <property type="match status" value="1"/>
</dbReference>
<keyword evidence="4" id="KW-0804">Transcription</keyword>
<evidence type="ECO:0000256" key="1">
    <source>
        <dbReference type="ARBA" id="ARBA00010641"/>
    </source>
</evidence>
<evidence type="ECO:0000256" key="3">
    <source>
        <dbReference type="ARBA" id="ARBA00023082"/>
    </source>
</evidence>
<dbReference type="GO" id="GO:0016987">
    <property type="term" value="F:sigma factor activity"/>
    <property type="evidence" value="ECO:0007669"/>
    <property type="project" value="UniProtKB-KW"/>
</dbReference>
<evidence type="ECO:0000256" key="4">
    <source>
        <dbReference type="ARBA" id="ARBA00023163"/>
    </source>
</evidence>
<dbReference type="Gene3D" id="1.10.10.10">
    <property type="entry name" value="Winged helix-like DNA-binding domain superfamily/Winged helix DNA-binding domain"/>
    <property type="match status" value="1"/>
</dbReference>
<dbReference type="AlphaFoldDB" id="E0Y0E9"/>
<dbReference type="GO" id="GO:0003677">
    <property type="term" value="F:DNA binding"/>
    <property type="evidence" value="ECO:0007669"/>
    <property type="project" value="InterPro"/>
</dbReference>
<dbReference type="CDD" id="cd06171">
    <property type="entry name" value="Sigma70_r4"/>
    <property type="match status" value="1"/>
</dbReference>
<dbReference type="InterPro" id="IPR036388">
    <property type="entry name" value="WH-like_DNA-bd_sf"/>
</dbReference>
<dbReference type="PANTHER" id="PTHR43133">
    <property type="entry name" value="RNA POLYMERASE ECF-TYPE SIGMA FACTO"/>
    <property type="match status" value="1"/>
</dbReference>
<dbReference type="Gene3D" id="1.10.1740.10">
    <property type="match status" value="1"/>
</dbReference>
<dbReference type="SUPFAM" id="SSF88659">
    <property type="entry name" value="Sigma3 and sigma4 domains of RNA polymerase sigma factors"/>
    <property type="match status" value="1"/>
</dbReference>
<evidence type="ECO:0000259" key="5">
    <source>
        <dbReference type="Pfam" id="PF04542"/>
    </source>
</evidence>
<dbReference type="EMBL" id="GU474938">
    <property type="protein sequence ID" value="ADI20140.1"/>
    <property type="molecule type" value="Genomic_DNA"/>
</dbReference>
<reference evidence="7" key="1">
    <citation type="journal article" date="2011" name="Environ. Microbiol.">
        <title>Time-series analyses of Monterey Bay coastal microbial picoplankton using a 'genome proxy' microarray.</title>
        <authorList>
            <person name="Rich V.I."/>
            <person name="Pham V.D."/>
            <person name="Eppley J."/>
            <person name="Shi Y."/>
            <person name="DeLong E.F."/>
        </authorList>
    </citation>
    <scope>NUCLEOTIDE SEQUENCE</scope>
</reference>
<dbReference type="InterPro" id="IPR013324">
    <property type="entry name" value="RNA_pol_sigma_r3/r4-like"/>
</dbReference>
<name>E0Y0E9_9PROT</name>
<protein>
    <submittedName>
        <fullName evidence="7">DNA-directed RNA polymerase specialized sigma subunit, sigma24 homolog</fullName>
    </submittedName>
</protein>
<dbReference type="Pfam" id="PF04542">
    <property type="entry name" value="Sigma70_r2"/>
    <property type="match status" value="1"/>
</dbReference>
<keyword evidence="3" id="KW-0731">Sigma factor</keyword>
<dbReference type="SUPFAM" id="SSF88946">
    <property type="entry name" value="Sigma2 domain of RNA polymerase sigma factors"/>
    <property type="match status" value="1"/>
</dbReference>
<dbReference type="GO" id="GO:0006352">
    <property type="term" value="P:DNA-templated transcription initiation"/>
    <property type="evidence" value="ECO:0007669"/>
    <property type="project" value="InterPro"/>
</dbReference>